<protein>
    <recommendedName>
        <fullName evidence="4">HAT C-terminal dimerisation domain-containing protein</fullName>
    </recommendedName>
</protein>
<organism evidence="2 3">
    <name type="scientific">Trichonephila clavipes</name>
    <name type="common">Golden silk orbweaver</name>
    <name type="synonym">Nephila clavipes</name>
    <dbReference type="NCBI Taxonomy" id="2585209"/>
    <lineage>
        <taxon>Eukaryota</taxon>
        <taxon>Metazoa</taxon>
        <taxon>Ecdysozoa</taxon>
        <taxon>Arthropoda</taxon>
        <taxon>Chelicerata</taxon>
        <taxon>Arachnida</taxon>
        <taxon>Araneae</taxon>
        <taxon>Araneomorphae</taxon>
        <taxon>Entelegynae</taxon>
        <taxon>Araneoidea</taxon>
        <taxon>Nephilidae</taxon>
        <taxon>Trichonephila</taxon>
    </lineage>
</organism>
<keyword evidence="3" id="KW-1185">Reference proteome</keyword>
<proteinExistence type="predicted"/>
<gene>
    <name evidence="2" type="primary">NCL1_52626</name>
    <name evidence="2" type="ORF">TNCV_2178701</name>
</gene>
<accession>A0A8X7B8Y1</accession>
<evidence type="ECO:0000256" key="1">
    <source>
        <dbReference type="SAM" id="MobiDB-lite"/>
    </source>
</evidence>
<evidence type="ECO:0008006" key="4">
    <source>
        <dbReference type="Google" id="ProtNLM"/>
    </source>
</evidence>
<dbReference type="EMBL" id="BMAU01021361">
    <property type="protein sequence ID" value="GFY22609.1"/>
    <property type="molecule type" value="Genomic_DNA"/>
</dbReference>
<dbReference type="Proteomes" id="UP000887159">
    <property type="component" value="Unassembled WGS sequence"/>
</dbReference>
<name>A0A8X7B8Y1_TRICX</name>
<evidence type="ECO:0000313" key="3">
    <source>
        <dbReference type="Proteomes" id="UP000887159"/>
    </source>
</evidence>
<feature type="region of interest" description="Disordered" evidence="1">
    <location>
        <begin position="1"/>
        <end position="25"/>
    </location>
</feature>
<comment type="caution">
    <text evidence="2">The sequence shown here is derived from an EMBL/GenBank/DDBJ whole genome shotgun (WGS) entry which is preliminary data.</text>
</comment>
<dbReference type="AlphaFoldDB" id="A0A8X7B8Y1"/>
<sequence>MVKPGKNRPSFGHVTGFGGCLSQPENQDKVERSGILKGAVASTMIFKFKKIPNFKSRPSDKTEIAFAFLLPRLLATAQKYAFLRPEETLKMNELHLDQAPQDIITEEFQLKSVRLQAFIAATDPGCKKEFIGFGSLGLLKYIIESKLEDRLPNIITLLRIFLTSAISNPSCERSFSKLKLIKSYL</sequence>
<reference evidence="2" key="1">
    <citation type="submission" date="2020-08" db="EMBL/GenBank/DDBJ databases">
        <title>Multicomponent nature underlies the extraordinary mechanical properties of spider dragline silk.</title>
        <authorList>
            <person name="Kono N."/>
            <person name="Nakamura H."/>
            <person name="Mori M."/>
            <person name="Yoshida Y."/>
            <person name="Ohtoshi R."/>
            <person name="Malay A.D."/>
            <person name="Moran D.A.P."/>
            <person name="Tomita M."/>
            <person name="Numata K."/>
            <person name="Arakawa K."/>
        </authorList>
    </citation>
    <scope>NUCLEOTIDE SEQUENCE</scope>
</reference>
<evidence type="ECO:0000313" key="2">
    <source>
        <dbReference type="EMBL" id="GFY22609.1"/>
    </source>
</evidence>
<dbReference type="PROSITE" id="PS51257">
    <property type="entry name" value="PROKAR_LIPOPROTEIN"/>
    <property type="match status" value="1"/>
</dbReference>